<evidence type="ECO:0000259" key="5">
    <source>
        <dbReference type="Pfam" id="PF02350"/>
    </source>
</evidence>
<keyword evidence="1 4" id="KW-0413">Isomerase</keyword>
<dbReference type="CDD" id="cd03786">
    <property type="entry name" value="GTB_UDP-GlcNAc_2-Epimerase"/>
    <property type="match status" value="1"/>
</dbReference>
<dbReference type="GO" id="GO:0008761">
    <property type="term" value="F:UDP-N-acetylglucosamine 2-epimerase activity"/>
    <property type="evidence" value="ECO:0007669"/>
    <property type="project" value="UniProtKB-EC"/>
</dbReference>
<dbReference type="InterPro" id="IPR003331">
    <property type="entry name" value="UDP_GlcNAc_Epimerase_2_dom"/>
</dbReference>
<organism evidence="6 7">
    <name type="scientific">Microcoleus asticus IPMA8</name>
    <dbReference type="NCBI Taxonomy" id="2563858"/>
    <lineage>
        <taxon>Bacteria</taxon>
        <taxon>Bacillati</taxon>
        <taxon>Cyanobacteriota</taxon>
        <taxon>Cyanophyceae</taxon>
        <taxon>Oscillatoriophycideae</taxon>
        <taxon>Oscillatoriales</taxon>
        <taxon>Microcoleaceae</taxon>
        <taxon>Microcoleus</taxon>
        <taxon>Microcoleus asticus</taxon>
    </lineage>
</organism>
<evidence type="ECO:0000313" key="7">
    <source>
        <dbReference type="Proteomes" id="UP000702425"/>
    </source>
</evidence>
<evidence type="ECO:0000313" key="6">
    <source>
        <dbReference type="EMBL" id="NQE34536.1"/>
    </source>
</evidence>
<dbReference type="SUPFAM" id="SSF53756">
    <property type="entry name" value="UDP-Glycosyltransferase/glycogen phosphorylase"/>
    <property type="match status" value="1"/>
</dbReference>
<dbReference type="Pfam" id="PF02350">
    <property type="entry name" value="Epimerase_2"/>
    <property type="match status" value="1"/>
</dbReference>
<dbReference type="RefSeq" id="WP_246276735.1">
    <property type="nucleotide sequence ID" value="NZ_CAWPPK010000245.1"/>
</dbReference>
<dbReference type="Gene3D" id="3.40.50.2000">
    <property type="entry name" value="Glycogen Phosphorylase B"/>
    <property type="match status" value="2"/>
</dbReference>
<comment type="similarity">
    <text evidence="2 4">Belongs to the UDP-N-acetylglucosamine 2-epimerase family.</text>
</comment>
<dbReference type="NCBIfam" id="TIGR00236">
    <property type="entry name" value="wecB"/>
    <property type="match status" value="1"/>
</dbReference>
<feature type="domain" description="UDP-N-acetylglucosamine 2-epimerase" evidence="5">
    <location>
        <begin position="36"/>
        <end position="374"/>
    </location>
</feature>
<evidence type="ECO:0000256" key="1">
    <source>
        <dbReference type="ARBA" id="ARBA00023235"/>
    </source>
</evidence>
<dbReference type="PANTHER" id="PTHR43174">
    <property type="entry name" value="UDP-N-ACETYLGLUCOSAMINE 2-EPIMERASE"/>
    <property type="match status" value="1"/>
</dbReference>
<sequence>MNKPTPNFTMPEATHRVCIVLGTRPEAIKLAPVIQRFKNSPTFDTQVILTGQHREMVEQVMRMFDLKADRDLAIMQHQQTLTDITSRSLQGLEALFKELQPEIVLVQGDTTTAFAAALAAFYHKIPVGHVEAGLRTDDVFNPYPEEANRRLISQLTRLHFAPTALAQENLGRSGVLGEIHRTGNTVIDALLAVAKREPECNIPNLDWSKYRTILATVHRRENWGKPLAGIAQAFLQILDNFHDTALLLPLHRNPTVREPLQALLGDHPRVFLTEPLDYAELVGAMQRSHLILTDSGGLQEEAPSLGKPVLVLRETTERPEAISGGTAKLVGTNSDTIFTAAAELLSNSAAYNAMAMAINPFGDGLAASRILKIVAEYFSQKTVDN</sequence>
<dbReference type="PANTHER" id="PTHR43174:SF2">
    <property type="entry name" value="UDP-N-ACETYLGLUCOSAMINE 2-EPIMERASE"/>
    <property type="match status" value="1"/>
</dbReference>
<evidence type="ECO:0000256" key="3">
    <source>
        <dbReference type="ARBA" id="ARBA00038858"/>
    </source>
</evidence>
<reference evidence="6 7" key="1">
    <citation type="journal article" date="2020" name="Sci. Rep.">
        <title>A novel cyanobacterial geosmin producer, revising GeoA distribution and dispersion patterns in Bacteria.</title>
        <authorList>
            <person name="Churro C."/>
            <person name="Semedo-Aguiar A.P."/>
            <person name="Silva A.D."/>
            <person name="Pereira-Leal J.B."/>
            <person name="Leite R.B."/>
        </authorList>
    </citation>
    <scope>NUCLEOTIDE SEQUENCE [LARGE SCALE GENOMIC DNA]</scope>
    <source>
        <strain evidence="6 7">IPMA8</strain>
    </source>
</reference>
<dbReference type="EMBL" id="SRRZ01000033">
    <property type="protein sequence ID" value="NQE34536.1"/>
    <property type="molecule type" value="Genomic_DNA"/>
</dbReference>
<proteinExistence type="inferred from homology"/>
<dbReference type="EC" id="5.1.3.14" evidence="3"/>
<accession>A0ABX2CW76</accession>
<gene>
    <name evidence="6" type="primary">mnaA</name>
    <name evidence="6" type="ORF">E5S67_02262</name>
</gene>
<keyword evidence="7" id="KW-1185">Reference proteome</keyword>
<dbReference type="Proteomes" id="UP000702425">
    <property type="component" value="Unassembled WGS sequence"/>
</dbReference>
<evidence type="ECO:0000256" key="2">
    <source>
        <dbReference type="ARBA" id="ARBA00038209"/>
    </source>
</evidence>
<name>A0ABX2CW76_9CYAN</name>
<dbReference type="InterPro" id="IPR029767">
    <property type="entry name" value="WecB-like"/>
</dbReference>
<evidence type="ECO:0000256" key="4">
    <source>
        <dbReference type="RuleBase" id="RU003513"/>
    </source>
</evidence>
<comment type="caution">
    <text evidence="6">The sequence shown here is derived from an EMBL/GenBank/DDBJ whole genome shotgun (WGS) entry which is preliminary data.</text>
</comment>
<protein>
    <recommendedName>
        <fullName evidence="3">UDP-N-acetylglucosamine 2-epimerase (non-hydrolyzing)</fullName>
        <ecNumber evidence="3">5.1.3.14</ecNumber>
    </recommendedName>
</protein>